<comment type="subcellular location">
    <subcellularLocation>
        <location evidence="1">Cell membrane</location>
        <topology evidence="1">Multi-pass membrane protein</topology>
    </subcellularLocation>
</comment>
<dbReference type="PATRIC" id="fig|1423802.4.peg.1003"/>
<feature type="transmembrane region" description="Helical" evidence="7">
    <location>
        <begin position="72"/>
        <end position="93"/>
    </location>
</feature>
<evidence type="ECO:0000259" key="8">
    <source>
        <dbReference type="Pfam" id="PF09335"/>
    </source>
</evidence>
<dbReference type="InterPro" id="IPR051311">
    <property type="entry name" value="DedA_domain"/>
</dbReference>
<evidence type="ECO:0000256" key="5">
    <source>
        <dbReference type="ARBA" id="ARBA00022989"/>
    </source>
</evidence>
<evidence type="ECO:0000256" key="3">
    <source>
        <dbReference type="ARBA" id="ARBA00022475"/>
    </source>
</evidence>
<dbReference type="AlphaFoldDB" id="A0A0R2CYY4"/>
<evidence type="ECO:0000313" key="10">
    <source>
        <dbReference type="Proteomes" id="UP000051256"/>
    </source>
</evidence>
<keyword evidence="10" id="KW-1185">Reference proteome</keyword>
<protein>
    <recommendedName>
        <fullName evidence="8">VTT domain-containing protein</fullName>
    </recommendedName>
</protein>
<evidence type="ECO:0000313" key="9">
    <source>
        <dbReference type="EMBL" id="KRM93323.1"/>
    </source>
</evidence>
<keyword evidence="4 7" id="KW-0812">Transmembrane</keyword>
<feature type="transmembrane region" description="Helical" evidence="7">
    <location>
        <begin position="156"/>
        <end position="175"/>
    </location>
</feature>
<evidence type="ECO:0000256" key="6">
    <source>
        <dbReference type="ARBA" id="ARBA00023136"/>
    </source>
</evidence>
<comment type="caution">
    <text evidence="9">The sequence shown here is derived from an EMBL/GenBank/DDBJ whole genome shotgun (WGS) entry which is preliminary data.</text>
</comment>
<feature type="domain" description="VTT" evidence="8">
    <location>
        <begin position="52"/>
        <end position="167"/>
    </location>
</feature>
<evidence type="ECO:0000256" key="7">
    <source>
        <dbReference type="SAM" id="Phobius"/>
    </source>
</evidence>
<dbReference type="STRING" id="1423802.FC56_GL000990"/>
<comment type="similarity">
    <text evidence="2">Belongs to the DedA family.</text>
</comment>
<dbReference type="PANTHER" id="PTHR42709">
    <property type="entry name" value="ALKALINE PHOSPHATASE LIKE PROTEIN"/>
    <property type="match status" value="1"/>
</dbReference>
<dbReference type="EMBL" id="AYZR01000009">
    <property type="protein sequence ID" value="KRM93323.1"/>
    <property type="molecule type" value="Genomic_DNA"/>
</dbReference>
<keyword evidence="5 7" id="KW-1133">Transmembrane helix</keyword>
<dbReference type="Pfam" id="PF09335">
    <property type="entry name" value="VTT_dom"/>
    <property type="match status" value="1"/>
</dbReference>
<keyword evidence="3" id="KW-1003">Cell membrane</keyword>
<evidence type="ECO:0000256" key="2">
    <source>
        <dbReference type="ARBA" id="ARBA00010792"/>
    </source>
</evidence>
<name>A0A0R2CYY4_9LACO</name>
<sequence length="209" mass="22982">MNPESFYLTFKNISTTLDSTIKAAVAVGGWHSYSVFFLIIFLGCAFIFLAWLPSDMLIFLCGTIASTGRLNIWLVILVGSLAAFCGNQLKYFLARHNKRAAKKLKNSKTESYFNRDQNEAVISGNLIPAVGNLIPMLAGYNKMNYHDFTKDNAKGALLWLSLFALLGFASTAIPIVAHNMVISSLVISLAVGLLYRFAVKIITSAKNND</sequence>
<accession>A0A0R2CYY4</accession>
<proteinExistence type="inferred from homology"/>
<evidence type="ECO:0000256" key="1">
    <source>
        <dbReference type="ARBA" id="ARBA00004651"/>
    </source>
</evidence>
<feature type="transmembrane region" description="Helical" evidence="7">
    <location>
        <begin position="181"/>
        <end position="199"/>
    </location>
</feature>
<keyword evidence="6 7" id="KW-0472">Membrane</keyword>
<dbReference type="InterPro" id="IPR032816">
    <property type="entry name" value="VTT_dom"/>
</dbReference>
<feature type="transmembrane region" description="Helical" evidence="7">
    <location>
        <begin position="32"/>
        <end position="52"/>
    </location>
</feature>
<reference evidence="9 10" key="1">
    <citation type="journal article" date="2015" name="Genome Announc.">
        <title>Expanding the biotechnology potential of lactobacilli through comparative genomics of 213 strains and associated genera.</title>
        <authorList>
            <person name="Sun Z."/>
            <person name="Harris H.M."/>
            <person name="McCann A."/>
            <person name="Guo C."/>
            <person name="Argimon S."/>
            <person name="Zhang W."/>
            <person name="Yang X."/>
            <person name="Jeffery I.B."/>
            <person name="Cooney J.C."/>
            <person name="Kagawa T.F."/>
            <person name="Liu W."/>
            <person name="Song Y."/>
            <person name="Salvetti E."/>
            <person name="Wrobel A."/>
            <person name="Rasinkangas P."/>
            <person name="Parkhill J."/>
            <person name="Rea M.C."/>
            <person name="O'Sullivan O."/>
            <person name="Ritari J."/>
            <person name="Douillard F.P."/>
            <person name="Paul Ross R."/>
            <person name="Yang R."/>
            <person name="Briner A.E."/>
            <person name="Felis G.E."/>
            <person name="de Vos W.M."/>
            <person name="Barrangou R."/>
            <person name="Klaenhammer T.R."/>
            <person name="Caufield P.W."/>
            <person name="Cui Y."/>
            <person name="Zhang H."/>
            <person name="O'Toole P.W."/>
        </authorList>
    </citation>
    <scope>NUCLEOTIDE SEQUENCE [LARGE SCALE GENOMIC DNA]</scope>
    <source>
        <strain evidence="9 10">DSM 24302</strain>
    </source>
</reference>
<dbReference type="PANTHER" id="PTHR42709:SF6">
    <property type="entry name" value="UNDECAPRENYL PHOSPHATE TRANSPORTER A"/>
    <property type="match status" value="1"/>
</dbReference>
<organism evidence="9 10">
    <name type="scientific">Lentilactobacillus senioris DSM 24302 = JCM 17472</name>
    <dbReference type="NCBI Taxonomy" id="1423802"/>
    <lineage>
        <taxon>Bacteria</taxon>
        <taxon>Bacillati</taxon>
        <taxon>Bacillota</taxon>
        <taxon>Bacilli</taxon>
        <taxon>Lactobacillales</taxon>
        <taxon>Lactobacillaceae</taxon>
        <taxon>Lentilactobacillus</taxon>
    </lineage>
</organism>
<gene>
    <name evidence="9" type="ORF">FC56_GL000990</name>
</gene>
<dbReference type="RefSeq" id="WP_056978814.1">
    <property type="nucleotide sequence ID" value="NZ_AYZR01000009.1"/>
</dbReference>
<dbReference type="Proteomes" id="UP000051256">
    <property type="component" value="Unassembled WGS sequence"/>
</dbReference>
<evidence type="ECO:0000256" key="4">
    <source>
        <dbReference type="ARBA" id="ARBA00022692"/>
    </source>
</evidence>
<dbReference type="GO" id="GO:0005886">
    <property type="term" value="C:plasma membrane"/>
    <property type="evidence" value="ECO:0007669"/>
    <property type="project" value="UniProtKB-SubCell"/>
</dbReference>